<organism evidence="9 10">
    <name type="scientific">Herpetosiphon geysericola</name>
    <dbReference type="NCBI Taxonomy" id="70996"/>
    <lineage>
        <taxon>Bacteria</taxon>
        <taxon>Bacillati</taxon>
        <taxon>Chloroflexota</taxon>
        <taxon>Chloroflexia</taxon>
        <taxon>Herpetosiphonales</taxon>
        <taxon>Herpetosiphonaceae</taxon>
        <taxon>Herpetosiphon</taxon>
    </lineage>
</organism>
<feature type="transmembrane region" description="Helical" evidence="7">
    <location>
        <begin position="122"/>
        <end position="147"/>
    </location>
</feature>
<proteinExistence type="inferred from homology"/>
<keyword evidence="3" id="KW-1003">Cell membrane</keyword>
<dbReference type="STRING" id="70996.SE18_13175"/>
<dbReference type="Pfam" id="PF00528">
    <property type="entry name" value="BPD_transp_1"/>
    <property type="match status" value="1"/>
</dbReference>
<evidence type="ECO:0000256" key="1">
    <source>
        <dbReference type="ARBA" id="ARBA00004651"/>
    </source>
</evidence>
<dbReference type="CDD" id="cd06261">
    <property type="entry name" value="TM_PBP2"/>
    <property type="match status" value="1"/>
</dbReference>
<dbReference type="Proteomes" id="UP000050277">
    <property type="component" value="Unassembled WGS sequence"/>
</dbReference>
<feature type="domain" description="ABC transmembrane type-1" evidence="8">
    <location>
        <begin position="120"/>
        <end position="310"/>
    </location>
</feature>
<evidence type="ECO:0000313" key="9">
    <source>
        <dbReference type="EMBL" id="KPL85873.1"/>
    </source>
</evidence>
<dbReference type="EMBL" id="LGKP01000022">
    <property type="protein sequence ID" value="KPL85873.1"/>
    <property type="molecule type" value="Genomic_DNA"/>
</dbReference>
<dbReference type="InterPro" id="IPR025966">
    <property type="entry name" value="OppC_N"/>
</dbReference>
<dbReference type="PANTHER" id="PTHR43386">
    <property type="entry name" value="OLIGOPEPTIDE TRANSPORT SYSTEM PERMEASE PROTEIN APPC"/>
    <property type="match status" value="1"/>
</dbReference>
<dbReference type="PANTHER" id="PTHR43386:SF23">
    <property type="entry name" value="ABC TRANSPORTER"/>
    <property type="match status" value="1"/>
</dbReference>
<evidence type="ECO:0000256" key="6">
    <source>
        <dbReference type="ARBA" id="ARBA00023136"/>
    </source>
</evidence>
<evidence type="ECO:0000256" key="7">
    <source>
        <dbReference type="RuleBase" id="RU363032"/>
    </source>
</evidence>
<comment type="subcellular location">
    <subcellularLocation>
        <location evidence="1 7">Cell membrane</location>
        <topology evidence="1 7">Multi-pass membrane protein</topology>
    </subcellularLocation>
</comment>
<evidence type="ECO:0000256" key="5">
    <source>
        <dbReference type="ARBA" id="ARBA00022989"/>
    </source>
</evidence>
<dbReference type="SUPFAM" id="SSF161098">
    <property type="entry name" value="MetI-like"/>
    <property type="match status" value="1"/>
</dbReference>
<comment type="similarity">
    <text evidence="7">Belongs to the binding-protein-dependent transport system permease family.</text>
</comment>
<evidence type="ECO:0000313" key="10">
    <source>
        <dbReference type="Proteomes" id="UP000050277"/>
    </source>
</evidence>
<keyword evidence="10" id="KW-1185">Reference proteome</keyword>
<evidence type="ECO:0000256" key="2">
    <source>
        <dbReference type="ARBA" id="ARBA00022448"/>
    </source>
</evidence>
<dbReference type="RefSeq" id="WP_054534925.1">
    <property type="nucleotide sequence ID" value="NZ_LGKP01000022.1"/>
</dbReference>
<dbReference type="InterPro" id="IPR035906">
    <property type="entry name" value="MetI-like_sf"/>
</dbReference>
<keyword evidence="6 7" id="KW-0472">Membrane</keyword>
<feature type="transmembrane region" description="Helical" evidence="7">
    <location>
        <begin position="247"/>
        <end position="268"/>
    </location>
</feature>
<evidence type="ECO:0000256" key="4">
    <source>
        <dbReference type="ARBA" id="ARBA00022692"/>
    </source>
</evidence>
<feature type="transmembrane region" description="Helical" evidence="7">
    <location>
        <begin position="34"/>
        <end position="56"/>
    </location>
</feature>
<name>A0A0P6Y0C8_9CHLR</name>
<accession>A0A0P6Y0C8</accession>
<dbReference type="InterPro" id="IPR050366">
    <property type="entry name" value="BP-dependent_transpt_permease"/>
</dbReference>
<dbReference type="PATRIC" id="fig|70996.4.peg.3254"/>
<evidence type="ECO:0000256" key="3">
    <source>
        <dbReference type="ARBA" id="ARBA00022475"/>
    </source>
</evidence>
<dbReference type="OrthoDB" id="9776213at2"/>
<reference evidence="9 10" key="1">
    <citation type="submission" date="2015-07" db="EMBL/GenBank/DDBJ databases">
        <title>Whole genome sequence of Herpetosiphon geysericola DSM 7119.</title>
        <authorList>
            <person name="Hemp J."/>
            <person name="Ward L.M."/>
            <person name="Pace L.A."/>
            <person name="Fischer W.W."/>
        </authorList>
    </citation>
    <scope>NUCLEOTIDE SEQUENCE [LARGE SCALE GENOMIC DNA]</scope>
    <source>
        <strain evidence="9 10">DSM 7119</strain>
    </source>
</reference>
<dbReference type="PROSITE" id="PS50928">
    <property type="entry name" value="ABC_TM1"/>
    <property type="match status" value="1"/>
</dbReference>
<comment type="caution">
    <text evidence="9">The sequence shown here is derived from an EMBL/GenBank/DDBJ whole genome shotgun (WGS) entry which is preliminary data.</text>
</comment>
<dbReference type="InterPro" id="IPR000515">
    <property type="entry name" value="MetI-like"/>
</dbReference>
<sequence>MAVSTTQVEAREAKKEEYERPWLEILKRFSRHRFAVASVVVLFVMIVAVTFGPLFMPFGETDTAVTKKDQPPGTEYVVPKNLYYNSIGGDVRTAAGTTLTFWLGSDGIGRDLLTRLLYAGRVSLYIAVAVTLLSELIGIIIGVISGYFGGIVDAFAMRFVDFLNTLPLLPILLIISTILEPTVNLLILILVFFSWTGGARLMRGQILSLREQEYVSASRALGASNLRIMFRHLVPNALAPNIVNASLALSGVMITEAALSFLGFGVKLPAASWGNMLKGVNTTILEKYTWQAFFPGLAIFICSLCFNFIGDGLRDALDPRAKR</sequence>
<keyword evidence="2 7" id="KW-0813">Transport</keyword>
<evidence type="ECO:0000259" key="8">
    <source>
        <dbReference type="PROSITE" id="PS50928"/>
    </source>
</evidence>
<dbReference type="AlphaFoldDB" id="A0A0P6Y0C8"/>
<gene>
    <name evidence="9" type="ORF">SE18_13175</name>
</gene>
<protein>
    <recommendedName>
        <fullName evidence="8">ABC transmembrane type-1 domain-containing protein</fullName>
    </recommendedName>
</protein>
<keyword evidence="5 7" id="KW-1133">Transmembrane helix</keyword>
<feature type="transmembrane region" description="Helical" evidence="7">
    <location>
        <begin position="288"/>
        <end position="310"/>
    </location>
</feature>
<keyword evidence="4 7" id="KW-0812">Transmembrane</keyword>
<dbReference type="GO" id="GO:0055085">
    <property type="term" value="P:transmembrane transport"/>
    <property type="evidence" value="ECO:0007669"/>
    <property type="project" value="InterPro"/>
</dbReference>
<dbReference type="Gene3D" id="1.10.3720.10">
    <property type="entry name" value="MetI-like"/>
    <property type="match status" value="1"/>
</dbReference>
<dbReference type="Pfam" id="PF12911">
    <property type="entry name" value="OppC_N"/>
    <property type="match status" value="1"/>
</dbReference>
<dbReference type="GO" id="GO:0005886">
    <property type="term" value="C:plasma membrane"/>
    <property type="evidence" value="ECO:0007669"/>
    <property type="project" value="UniProtKB-SubCell"/>
</dbReference>